<evidence type="ECO:0000259" key="10">
    <source>
        <dbReference type="Pfam" id="PF00593"/>
    </source>
</evidence>
<dbReference type="PATRIC" id="fig|320787.5.peg.5380"/>
<comment type="similarity">
    <text evidence="8 9">Belongs to the TonB-dependent receptor family.</text>
</comment>
<evidence type="ECO:0000256" key="5">
    <source>
        <dbReference type="ARBA" id="ARBA00023077"/>
    </source>
</evidence>
<evidence type="ECO:0000313" key="12">
    <source>
        <dbReference type="EMBL" id="AKP54242.1"/>
    </source>
</evidence>
<evidence type="ECO:0000259" key="11">
    <source>
        <dbReference type="Pfam" id="PF07715"/>
    </source>
</evidence>
<comment type="subcellular location">
    <subcellularLocation>
        <location evidence="1 8">Cell outer membrane</location>
        <topology evidence="1 8">Multi-pass membrane protein</topology>
    </subcellularLocation>
</comment>
<dbReference type="FunFam" id="2.170.130.10:FF:000008">
    <property type="entry name" value="SusC/RagA family TonB-linked outer membrane protein"/>
    <property type="match status" value="1"/>
</dbReference>
<dbReference type="RefSeq" id="WP_048644246.1">
    <property type="nucleotide sequence ID" value="NZ_CP012040.1"/>
</dbReference>
<dbReference type="Pfam" id="PF13715">
    <property type="entry name" value="CarbopepD_reg_2"/>
    <property type="match status" value="1"/>
</dbReference>
<evidence type="ECO:0000256" key="3">
    <source>
        <dbReference type="ARBA" id="ARBA00022452"/>
    </source>
</evidence>
<dbReference type="InterPro" id="IPR023997">
    <property type="entry name" value="TonB-dep_OMP_SusC/RagA_CS"/>
</dbReference>
<evidence type="ECO:0000256" key="1">
    <source>
        <dbReference type="ARBA" id="ARBA00004571"/>
    </source>
</evidence>
<dbReference type="Gene3D" id="2.170.130.10">
    <property type="entry name" value="TonB-dependent receptor, plug domain"/>
    <property type="match status" value="1"/>
</dbReference>
<dbReference type="NCBIfam" id="TIGR04057">
    <property type="entry name" value="SusC_RagA_signa"/>
    <property type="match status" value="1"/>
</dbReference>
<dbReference type="Gene3D" id="2.40.170.20">
    <property type="entry name" value="TonB-dependent receptor, beta-barrel domain"/>
    <property type="match status" value="1"/>
</dbReference>
<protein>
    <submittedName>
        <fullName evidence="12">TonB family protein</fullName>
    </submittedName>
</protein>
<dbReference type="KEGG" id="camu:CA2015_4921"/>
<dbReference type="AlphaFoldDB" id="A0A0H4Q0R1"/>
<dbReference type="Gene3D" id="2.60.40.1120">
    <property type="entry name" value="Carboxypeptidase-like, regulatory domain"/>
    <property type="match status" value="1"/>
</dbReference>
<evidence type="ECO:0000256" key="4">
    <source>
        <dbReference type="ARBA" id="ARBA00022692"/>
    </source>
</evidence>
<dbReference type="SUPFAM" id="SSF56935">
    <property type="entry name" value="Porins"/>
    <property type="match status" value="1"/>
</dbReference>
<accession>A0A0H4Q0R1</accession>
<dbReference type="NCBIfam" id="TIGR04056">
    <property type="entry name" value="OMP_RagA_SusC"/>
    <property type="match status" value="1"/>
</dbReference>
<keyword evidence="4 8" id="KW-0812">Transmembrane</keyword>
<dbReference type="SUPFAM" id="SSF49464">
    <property type="entry name" value="Carboxypeptidase regulatory domain-like"/>
    <property type="match status" value="1"/>
</dbReference>
<keyword evidence="5 9" id="KW-0798">TonB box</keyword>
<keyword evidence="6 8" id="KW-0472">Membrane</keyword>
<dbReference type="InterPro" id="IPR012910">
    <property type="entry name" value="Plug_dom"/>
</dbReference>
<dbReference type="InterPro" id="IPR008969">
    <property type="entry name" value="CarboxyPept-like_regulatory"/>
</dbReference>
<evidence type="ECO:0000256" key="9">
    <source>
        <dbReference type="RuleBase" id="RU003357"/>
    </source>
</evidence>
<evidence type="ECO:0000256" key="2">
    <source>
        <dbReference type="ARBA" id="ARBA00022448"/>
    </source>
</evidence>
<keyword evidence="7 8" id="KW-0998">Cell outer membrane</keyword>
<dbReference type="Proteomes" id="UP000036520">
    <property type="component" value="Chromosome"/>
</dbReference>
<dbReference type="FunFam" id="2.60.40.1120:FF:000003">
    <property type="entry name" value="Outer membrane protein Omp121"/>
    <property type="match status" value="1"/>
</dbReference>
<proteinExistence type="inferred from homology"/>
<keyword evidence="13" id="KW-1185">Reference proteome</keyword>
<dbReference type="Pfam" id="PF07715">
    <property type="entry name" value="Plug"/>
    <property type="match status" value="1"/>
</dbReference>
<organism evidence="12 13">
    <name type="scientific">Cyclobacterium amurskyense</name>
    <dbReference type="NCBI Taxonomy" id="320787"/>
    <lineage>
        <taxon>Bacteria</taxon>
        <taxon>Pseudomonadati</taxon>
        <taxon>Bacteroidota</taxon>
        <taxon>Cytophagia</taxon>
        <taxon>Cytophagales</taxon>
        <taxon>Cyclobacteriaceae</taxon>
        <taxon>Cyclobacterium</taxon>
    </lineage>
</organism>
<feature type="domain" description="TonB-dependent receptor-like beta-barrel" evidence="10">
    <location>
        <begin position="501"/>
        <end position="897"/>
    </location>
</feature>
<sequence length="1103" mass="121494">MKFKLQKTIYLLSRYLLYGFSLQLVFFNLVLALNVSAQFQSIEEVKVRVTKNEMTLGEFLQKIESETTFTFSFDRADVNEDISLVLSKGNASIESFLKEIAAQTTLGFRQVNDQIDIRLTKKSEALLVAVVERTIKGVVKDDQGQPLPGATISVQGTTTGTISDLDGSYSITVPDGAVLVFSYIGYESQIINIGNQSIINVTMSMDESSLEEVVVVGYGTQKRSDLTGAVSSVKSEELTAYPAIDAVQALQGRAAGVQIQSNNGAPGASMKVRVRGGTSINASSDPIFVVDGFIGAAMPPPEDIASIEVLKDASATAIYGSRGANGVIMVTTKRGKTGAARIEFNTSYSMQNEINRLDLLNAAQFNDYISDARPNIQPAGGDTDWQDQIFRTGGIQNYQLSISGGTDNVNYYVSGAYFDQKGVIINSDFNRFSITSNLDIQASEKLKIGLNLFARRSSSDGVRTQENSGGLTPGVVASAFKFEPDQPIYNADGSFTVARLNDPHDNPYAVATQLVNENVNDRFQGNFFAEYDIIEGLKFKTTFGATANTSRTGTFAPTSVTEGRNVGGDASINAFRNTLVLNENYLTYSKTFGIDHTVSAMGGYSFQSSESESFGARGTSFITDAFSFWNLGSSAVWQAPNSALTDWQISSYYGRLNYSFGDKYLITFNARYDGSSTFSKNNKWAFFPSGAIAWNMKNEKFLETSDLISFWKWRGSYGITGNQAISPYQTLARFSPVFTIIDGVPVNAVRPTTVANDNLTWETTAQLNIGTDVGFWDDRVTFSAEYYRMVTSDLLFAVQLPQYSGYTNQLRNIGEVENKGVELTLGSRNLVGAFQWDMDINFSRNRNKVLSLPEGTEIQYGSGPGHMVGLGNTQLLKEGYPVGSFYGWVYDGVYQEGDEFLPGGGFEQVPGGEKFRDLNNDGSLNSDDREIIGNPHPDFFWGWNHAFRYKNFDLNVFFQGSFGNDILSYTLMELNLMSGINNATTAALDRWTPTNTQTDIPMAFNGRTRRVSSRWIYDGTFTRLKNLSLGYNFPKTVVNKLKLSKLRLYVSAQNILTFTDYEGYDPEVNYRSDGATDGNRNLGLDYGSYPNAKSYTVGLNVGF</sequence>
<evidence type="ECO:0000256" key="7">
    <source>
        <dbReference type="ARBA" id="ARBA00023237"/>
    </source>
</evidence>
<keyword evidence="3 8" id="KW-1134">Transmembrane beta strand</keyword>
<dbReference type="InterPro" id="IPR039426">
    <property type="entry name" value="TonB-dep_rcpt-like"/>
</dbReference>
<feature type="domain" description="TonB-dependent receptor plug" evidence="11">
    <location>
        <begin position="223"/>
        <end position="327"/>
    </location>
</feature>
<dbReference type="STRING" id="320787.CA2015_4921"/>
<keyword evidence="2 8" id="KW-0813">Transport</keyword>
<dbReference type="InterPro" id="IPR000531">
    <property type="entry name" value="Beta-barrel_TonB"/>
</dbReference>
<dbReference type="GO" id="GO:0009279">
    <property type="term" value="C:cell outer membrane"/>
    <property type="evidence" value="ECO:0007669"/>
    <property type="project" value="UniProtKB-SubCell"/>
</dbReference>
<dbReference type="InterPro" id="IPR023996">
    <property type="entry name" value="TonB-dep_OMP_SusC/RagA"/>
</dbReference>
<evidence type="ECO:0000313" key="13">
    <source>
        <dbReference type="Proteomes" id="UP000036520"/>
    </source>
</evidence>
<dbReference type="InterPro" id="IPR036942">
    <property type="entry name" value="Beta-barrel_TonB_sf"/>
</dbReference>
<gene>
    <name evidence="12" type="ORF">CA2015_4921</name>
</gene>
<reference evidence="12 13" key="1">
    <citation type="submission" date="2015-07" db="EMBL/GenBank/DDBJ databases">
        <authorList>
            <person name="Kim K.M."/>
        </authorList>
    </citation>
    <scope>NUCLEOTIDE SEQUENCE [LARGE SCALE GENOMIC DNA]</scope>
    <source>
        <strain evidence="12 13">KCTC 12363</strain>
    </source>
</reference>
<evidence type="ECO:0000256" key="6">
    <source>
        <dbReference type="ARBA" id="ARBA00023136"/>
    </source>
</evidence>
<dbReference type="InterPro" id="IPR037066">
    <property type="entry name" value="Plug_dom_sf"/>
</dbReference>
<dbReference type="OrthoDB" id="9768177at2"/>
<evidence type="ECO:0000256" key="8">
    <source>
        <dbReference type="PROSITE-ProRule" id="PRU01360"/>
    </source>
</evidence>
<dbReference type="Pfam" id="PF00593">
    <property type="entry name" value="TonB_dep_Rec_b-barrel"/>
    <property type="match status" value="1"/>
</dbReference>
<dbReference type="PROSITE" id="PS52016">
    <property type="entry name" value="TONB_DEPENDENT_REC_3"/>
    <property type="match status" value="1"/>
</dbReference>
<dbReference type="EMBL" id="CP012040">
    <property type="protein sequence ID" value="AKP54242.1"/>
    <property type="molecule type" value="Genomic_DNA"/>
</dbReference>
<name>A0A0H4Q0R1_9BACT</name>